<dbReference type="Proteomes" id="UP000019402">
    <property type="component" value="Unassembled WGS sequence"/>
</dbReference>
<evidence type="ECO:0000313" key="2">
    <source>
        <dbReference type="Proteomes" id="UP000019402"/>
    </source>
</evidence>
<protein>
    <recommendedName>
        <fullName evidence="3">DUF4843 domain-containing protein</fullName>
    </recommendedName>
</protein>
<comment type="caution">
    <text evidence="1">The sequence shown here is derived from an EMBL/GenBank/DDBJ whole genome shotgun (WGS) entry which is preliminary data.</text>
</comment>
<dbReference type="STRING" id="869213.GCA_000517085_01652"/>
<reference evidence="1 2" key="1">
    <citation type="journal article" date="2014" name="Genome Announc.">
        <title>Draft Genome Sequence of Cytophaga fermentans JCM 21142T, a Facultative Anaerobe Isolated from Marine Mud.</title>
        <authorList>
            <person name="Starns D."/>
            <person name="Oshima K."/>
            <person name="Suda W."/>
            <person name="Iino T."/>
            <person name="Yuki M."/>
            <person name="Inoue J."/>
            <person name="Kitamura K."/>
            <person name="Iida T."/>
            <person name="Darby A."/>
            <person name="Hattori M."/>
            <person name="Ohkuma M."/>
        </authorList>
    </citation>
    <scope>NUCLEOTIDE SEQUENCE [LARGE SCALE GENOMIC DNA]</scope>
    <source>
        <strain evidence="1 2">JCM 21142</strain>
    </source>
</reference>
<accession>W7YCL1</accession>
<dbReference type="OrthoDB" id="1094829at2"/>
<keyword evidence="2" id="KW-1185">Reference proteome</keyword>
<dbReference type="AlphaFoldDB" id="W7YCL1"/>
<dbReference type="EMBL" id="BAMD01000073">
    <property type="protein sequence ID" value="GAF05208.1"/>
    <property type="molecule type" value="Genomic_DNA"/>
</dbReference>
<dbReference type="Pfam" id="PF16132">
    <property type="entry name" value="DUF4843"/>
    <property type="match status" value="1"/>
</dbReference>
<evidence type="ECO:0008006" key="3">
    <source>
        <dbReference type="Google" id="ProtNLM"/>
    </source>
</evidence>
<dbReference type="RefSeq" id="WP_027471428.1">
    <property type="nucleotide sequence ID" value="NZ_BAMD01000073.1"/>
</dbReference>
<sequence length="258" mass="29674">MKTKNISIILIFWVFVLSCSKDEVTKYRGVDYVYYEDEVNAEGEYPSKYFTFLFEDESTEEKIIEIPVLVSGEMSDKDRVFSVEIVDTLTTAVEGTHFVIDPDIQLITNQSPGGNLIVNILRTPDMKDTEYTVGLKITSNDNFTSSFSQVYTLRFSDFLAQPDWWYPWTKYAGVSGTYPYIGEFTVTKCLLWMEYNDVMDGTNPIGEHISRFNTYVGEWQYNDATVFAIMYGFGKWLESHPDAPIYDENGDLVVNTLN</sequence>
<dbReference type="PROSITE" id="PS51257">
    <property type="entry name" value="PROKAR_LIPOPROTEIN"/>
    <property type="match status" value="1"/>
</dbReference>
<evidence type="ECO:0000313" key="1">
    <source>
        <dbReference type="EMBL" id="GAF05208.1"/>
    </source>
</evidence>
<name>W7YCL1_9BACT</name>
<dbReference type="InterPro" id="IPR032299">
    <property type="entry name" value="DUF4843"/>
</dbReference>
<organism evidence="1 2">
    <name type="scientific">Saccharicrinis fermentans DSM 9555 = JCM 21142</name>
    <dbReference type="NCBI Taxonomy" id="869213"/>
    <lineage>
        <taxon>Bacteria</taxon>
        <taxon>Pseudomonadati</taxon>
        <taxon>Bacteroidota</taxon>
        <taxon>Bacteroidia</taxon>
        <taxon>Marinilabiliales</taxon>
        <taxon>Marinilabiliaceae</taxon>
        <taxon>Saccharicrinis</taxon>
    </lineage>
</organism>
<gene>
    <name evidence="1" type="ORF">JCM21142_93935</name>
</gene>
<proteinExistence type="predicted"/>